<dbReference type="InterPro" id="IPR036264">
    <property type="entry name" value="Bact_exopeptidase_dim_dom"/>
</dbReference>
<keyword evidence="5" id="KW-1185">Reference proteome</keyword>
<dbReference type="STRING" id="482827.SAMN04488243_10290"/>
<dbReference type="Proteomes" id="UP000199446">
    <property type="component" value="Unassembled WGS sequence"/>
</dbReference>
<dbReference type="Gene3D" id="3.40.630.10">
    <property type="entry name" value="Zn peptidases"/>
    <property type="match status" value="1"/>
</dbReference>
<dbReference type="EMBL" id="FNBC01000002">
    <property type="protein sequence ID" value="SDE49123.1"/>
    <property type="molecule type" value="Genomic_DNA"/>
</dbReference>
<sequence>MDWVRLLSRLLQAESLPGQEGEAAALLLEALKGLGLEATLDEAGNVEALLGEEEPEVVLTGHLDVVPVGDPTRWPHPQGAVAEGAVWGRGAVDMKGPLVAMLLALEALSQGPLKGRVRFLAVVQEEVGGLGSRYAAGRLSPLAFVLGEPSGRRLMRGHRGRGEVWADFEGEEAHAALSGPENPLFDLAEYLLALKELPPFPGVKLTPTRVDTYPGARNQTPGVVRLYLDARYEPEADLDALLDRLRTLGPASVYVPEEERVSGEVRLVVPALWPPYRLPEDHPLLRAALRALGQEEAGLWPFTTDAPYLGAKAPVLGFGPGDPALAHTPKEHIPLAEVEAAAQDYVRLVEALWSAAS</sequence>
<dbReference type="PANTHER" id="PTHR43808:SF28">
    <property type="entry name" value="[LYSW]-LYSINE_[LYSW]-ORNITHINE HYDROLASE"/>
    <property type="match status" value="1"/>
</dbReference>
<dbReference type="InterPro" id="IPR011650">
    <property type="entry name" value="Peptidase_M20_dimer"/>
</dbReference>
<evidence type="ECO:0000256" key="1">
    <source>
        <dbReference type="ARBA" id="ARBA00022723"/>
    </source>
</evidence>
<feature type="domain" description="Peptidase M20 dimerisation" evidence="3">
    <location>
        <begin position="157"/>
        <end position="247"/>
    </location>
</feature>
<keyword evidence="1" id="KW-0479">Metal-binding</keyword>
<evidence type="ECO:0000259" key="3">
    <source>
        <dbReference type="Pfam" id="PF07687"/>
    </source>
</evidence>
<evidence type="ECO:0000313" key="5">
    <source>
        <dbReference type="Proteomes" id="UP000199446"/>
    </source>
</evidence>
<dbReference type="PANTHER" id="PTHR43808">
    <property type="entry name" value="ACETYLORNITHINE DEACETYLASE"/>
    <property type="match status" value="1"/>
</dbReference>
<accession>A0A1G7DC85</accession>
<gene>
    <name evidence="4" type="ORF">SAMN04488243_10290</name>
</gene>
<keyword evidence="2" id="KW-0378">Hydrolase</keyword>
<protein>
    <submittedName>
        <fullName evidence="4">Acetylornithine deacetylase/Succinyl-diaminopimelate desuccinylase</fullName>
    </submittedName>
</protein>
<dbReference type="RefSeq" id="WP_093005146.1">
    <property type="nucleotide sequence ID" value="NZ_FNBC01000002.1"/>
</dbReference>
<dbReference type="InterPro" id="IPR050072">
    <property type="entry name" value="Peptidase_M20A"/>
</dbReference>
<dbReference type="GO" id="GO:0016787">
    <property type="term" value="F:hydrolase activity"/>
    <property type="evidence" value="ECO:0007669"/>
    <property type="project" value="UniProtKB-KW"/>
</dbReference>
<dbReference type="AlphaFoldDB" id="A0A1G7DC85"/>
<dbReference type="OrthoDB" id="9792335at2"/>
<organism evidence="4 5">
    <name type="scientific">Thermus arciformis</name>
    <dbReference type="NCBI Taxonomy" id="482827"/>
    <lineage>
        <taxon>Bacteria</taxon>
        <taxon>Thermotogati</taxon>
        <taxon>Deinococcota</taxon>
        <taxon>Deinococci</taxon>
        <taxon>Thermales</taxon>
        <taxon>Thermaceae</taxon>
        <taxon>Thermus</taxon>
    </lineage>
</organism>
<proteinExistence type="predicted"/>
<name>A0A1G7DC85_9DEIN</name>
<dbReference type="SUPFAM" id="SSF55031">
    <property type="entry name" value="Bacterial exopeptidase dimerisation domain"/>
    <property type="match status" value="1"/>
</dbReference>
<evidence type="ECO:0000313" key="4">
    <source>
        <dbReference type="EMBL" id="SDE49123.1"/>
    </source>
</evidence>
<dbReference type="Gene3D" id="3.30.70.360">
    <property type="match status" value="1"/>
</dbReference>
<dbReference type="InterPro" id="IPR002933">
    <property type="entry name" value="Peptidase_M20"/>
</dbReference>
<dbReference type="Pfam" id="PF07687">
    <property type="entry name" value="M20_dimer"/>
    <property type="match status" value="1"/>
</dbReference>
<dbReference type="Pfam" id="PF01546">
    <property type="entry name" value="Peptidase_M20"/>
    <property type="match status" value="1"/>
</dbReference>
<dbReference type="GO" id="GO:0046872">
    <property type="term" value="F:metal ion binding"/>
    <property type="evidence" value="ECO:0007669"/>
    <property type="project" value="UniProtKB-KW"/>
</dbReference>
<reference evidence="5" key="1">
    <citation type="submission" date="2016-10" db="EMBL/GenBank/DDBJ databases">
        <authorList>
            <person name="Varghese N."/>
            <person name="Submissions S."/>
        </authorList>
    </citation>
    <scope>NUCLEOTIDE SEQUENCE [LARGE SCALE GENOMIC DNA]</scope>
    <source>
        <strain evidence="5">CGMCC 1.6992</strain>
    </source>
</reference>
<dbReference type="SUPFAM" id="SSF53187">
    <property type="entry name" value="Zn-dependent exopeptidases"/>
    <property type="match status" value="1"/>
</dbReference>
<evidence type="ECO:0000256" key="2">
    <source>
        <dbReference type="ARBA" id="ARBA00022801"/>
    </source>
</evidence>